<dbReference type="RefSeq" id="WP_088472879.1">
    <property type="nucleotide sequence ID" value="NZ_NISJ01000005.1"/>
</dbReference>
<evidence type="ECO:0008006" key="4">
    <source>
        <dbReference type="Google" id="ProtNLM"/>
    </source>
</evidence>
<name>A0A246JUH6_9SPHN</name>
<dbReference type="SUPFAM" id="SSF53448">
    <property type="entry name" value="Nucleotide-diphospho-sugar transferases"/>
    <property type="match status" value="1"/>
</dbReference>
<gene>
    <name evidence="2" type="ORF">CDQ91_11515</name>
</gene>
<dbReference type="InterPro" id="IPR029044">
    <property type="entry name" value="Nucleotide-diphossugar_trans"/>
</dbReference>
<dbReference type="Gene3D" id="3.90.550.10">
    <property type="entry name" value="Spore Coat Polysaccharide Biosynthesis Protein SpsA, Chain A"/>
    <property type="match status" value="1"/>
</dbReference>
<dbReference type="EMBL" id="NISJ01000005">
    <property type="protein sequence ID" value="OWQ96678.1"/>
    <property type="molecule type" value="Genomic_DNA"/>
</dbReference>
<dbReference type="AlphaFoldDB" id="A0A246JUH6"/>
<accession>A0A246JUH6</accession>
<comment type="caution">
    <text evidence="2">The sequence shown here is derived from an EMBL/GenBank/DDBJ whole genome shotgun (WGS) entry which is preliminary data.</text>
</comment>
<sequence length="475" mass="52761">MDRLTAWLEWLVLSAGYELMLFASVGILLIGVDDLLFDIRWMLARRHTSRRRHREAAQIDGRVAIFVPAWDEASVLPAMLRRTLAAWEGEDFRLYVGCYPNDAATLFAVSSLVARDPRLRLVIGAGDGPTTKGDNLNHMWAALGADERAESMRFAAIVLHDAEDHVHPEELALYRRMLVDHAMVQIPVVPFTDRRTEWIGGHYGDEFAEAHSKELVLRSELGVPIPSAGVGCALTRSALALLAIERGGRPFRADSLTEDYEVGMLIGAYGLRTCFVDAVGAAGDRIVSRGPFPGDVEAAVRQKSRWIAGIALGGWDHLGWLTAGRGSAGDGVHRSWLARWMLWRDRRAPLAAVILLAAYTGFLLTALGWAGYGLVGWQAPEIHEGMRLLLAFDAALLMWRLGMRGHFTARWYGWRQAMMALPRAFVANVVAILAARRAVVLYYQMLRSGRVVWDKTVHLEDDGVHAPATVRVRTQ</sequence>
<keyword evidence="1" id="KW-1133">Transmembrane helix</keyword>
<keyword evidence="1" id="KW-0472">Membrane</keyword>
<dbReference type="NCBIfam" id="NF011307">
    <property type="entry name" value="PRK14716.1-5"/>
    <property type="match status" value="1"/>
</dbReference>
<reference evidence="2 3" key="1">
    <citation type="journal article" date="2002" name="Int. J. Syst. Evol. Microbiol.">
        <title>Sphingopyxis witflariensis sp. nov., isolated from activated sludge.</title>
        <authorList>
            <person name="Kampfer P."/>
            <person name="Witzenberger R."/>
            <person name="Denner E.B."/>
            <person name="Busse H.J."/>
            <person name="Neef A."/>
        </authorList>
    </citation>
    <scope>NUCLEOTIDE SEQUENCE [LARGE SCALE GENOMIC DNA]</scope>
    <source>
        <strain evidence="2 3">DSM 14551</strain>
    </source>
</reference>
<feature type="transmembrane region" description="Helical" evidence="1">
    <location>
        <begin position="424"/>
        <end position="445"/>
    </location>
</feature>
<organism evidence="2 3">
    <name type="scientific">Sphingopyxis witflariensis</name>
    <dbReference type="NCBI Taxonomy" id="173675"/>
    <lineage>
        <taxon>Bacteria</taxon>
        <taxon>Pseudomonadati</taxon>
        <taxon>Pseudomonadota</taxon>
        <taxon>Alphaproteobacteria</taxon>
        <taxon>Sphingomonadales</taxon>
        <taxon>Sphingomonadaceae</taxon>
        <taxon>Sphingopyxis</taxon>
    </lineage>
</organism>
<feature type="transmembrane region" description="Helical" evidence="1">
    <location>
        <begin position="20"/>
        <end position="43"/>
    </location>
</feature>
<evidence type="ECO:0000313" key="3">
    <source>
        <dbReference type="Proteomes" id="UP000197097"/>
    </source>
</evidence>
<evidence type="ECO:0000313" key="2">
    <source>
        <dbReference type="EMBL" id="OWQ96678.1"/>
    </source>
</evidence>
<feature type="transmembrane region" description="Helical" evidence="1">
    <location>
        <begin position="386"/>
        <end position="403"/>
    </location>
</feature>
<proteinExistence type="predicted"/>
<evidence type="ECO:0000256" key="1">
    <source>
        <dbReference type="SAM" id="Phobius"/>
    </source>
</evidence>
<dbReference type="Pfam" id="PF13641">
    <property type="entry name" value="Glyco_tranf_2_3"/>
    <property type="match status" value="1"/>
</dbReference>
<keyword evidence="3" id="KW-1185">Reference proteome</keyword>
<dbReference type="OrthoDB" id="5294733at2"/>
<keyword evidence="1" id="KW-0812">Transmembrane</keyword>
<dbReference type="Proteomes" id="UP000197097">
    <property type="component" value="Unassembled WGS sequence"/>
</dbReference>
<feature type="transmembrane region" description="Helical" evidence="1">
    <location>
        <begin position="350"/>
        <end position="374"/>
    </location>
</feature>
<protein>
    <recommendedName>
        <fullName evidence="4">Glycosyltransferase 2-like domain-containing protein</fullName>
    </recommendedName>
</protein>